<reference evidence="4" key="1">
    <citation type="journal article" date="2019" name="Int. J. Syst. Evol. Microbiol.">
        <title>The Global Catalogue of Microorganisms (GCM) 10K type strain sequencing project: providing services to taxonomists for standard genome sequencing and annotation.</title>
        <authorList>
            <consortium name="The Broad Institute Genomics Platform"/>
            <consortium name="The Broad Institute Genome Sequencing Center for Infectious Disease"/>
            <person name="Wu L."/>
            <person name="Ma J."/>
        </authorList>
    </citation>
    <scope>NUCLEOTIDE SEQUENCE [LARGE SCALE GENOMIC DNA]</scope>
    <source>
        <strain evidence="4">JCM 16902</strain>
    </source>
</reference>
<name>A0ABP6Z4Y4_9ACTN</name>
<dbReference type="Gene3D" id="1.25.40.10">
    <property type="entry name" value="Tetratricopeptide repeat domain"/>
    <property type="match status" value="2"/>
</dbReference>
<keyword evidence="1" id="KW-0677">Repeat</keyword>
<dbReference type="SUPFAM" id="SSF48452">
    <property type="entry name" value="TPR-like"/>
    <property type="match status" value="2"/>
</dbReference>
<evidence type="ECO:0000256" key="2">
    <source>
        <dbReference type="ARBA" id="ARBA00022803"/>
    </source>
</evidence>
<dbReference type="Pfam" id="PF13176">
    <property type="entry name" value="TPR_7"/>
    <property type="match status" value="1"/>
</dbReference>
<dbReference type="CDD" id="cd01983">
    <property type="entry name" value="SIMIBI"/>
    <property type="match status" value="1"/>
</dbReference>
<comment type="caution">
    <text evidence="3">The sequence shown here is derived from an EMBL/GenBank/DDBJ whole genome shotgun (WGS) entry which is preliminary data.</text>
</comment>
<keyword evidence="2" id="KW-0802">TPR repeat</keyword>
<dbReference type="InterPro" id="IPR011990">
    <property type="entry name" value="TPR-like_helical_dom_sf"/>
</dbReference>
<proteinExistence type="predicted"/>
<dbReference type="NCBIfam" id="NF040586">
    <property type="entry name" value="FxSxx_TPR"/>
    <property type="match status" value="1"/>
</dbReference>
<sequence>MDHTEASVIGAVSPSSGAGRTSLVANTAVVLAGSGLRVLILDLMPATTTTPQVSGYLQPLQLGTATLGSPEERLRELVGSPLANALILFPWPICGGHSPITASDVQVSEFRPPTVEAVPVHVIEIPLTPLNSLPWSGAATDAALKLRHELRSSEYDVVLLDIPIASVSSSDTGEPAATTRLTAQLCDDLIVCFRNFGRNAGDAAVLAHQIDRFCPRPGLRVWPVPIRLGHLGPPQPGQAQDTERAFSDLPPVSEKGSAAIVSVPDSGYGRESGLPVLVEQPGTEPSPVRAYEQVAANVTGTAARHLASIPQTYRDSYRRFIGLDRSGAPEPYVIAHAPHDRDWADWIAQTLAPTQAKIRRVCLDENAPPPAPGARVLVLWSSRLGGSAANRWVQRLSGASGPGRPFVYVLALDGTARAATTLLPRELLAGQIDLAGTSESQARYELFQNLALFGLPEQATTQARFPRPDARVPLLSNLPARNPAFGGRDEALEQIRDRLLSSETVQWIWGPEGFGKSEIVREYAHRFLFDYDTVWWLEASDEAGLRTGLYELATQDQFDLPQGWATTDRVRAALRHITDLNTTGQRTLLIYDNADAPEVVGNLIAAPTATSHVLVTSRVVPHRQIQAEVLEVLPFSTADARIYLRERLRIANEDQVAELADAVGRLPVAVRLLADLIGQQAPLHRKSGETAFQAYQETISWALDELHAALPDPGSQTPATITDAAFALARRSLRDEPLGDLAMALGELCSFLAPEGVPLALLGSRSALEQLEAAAGRPPGSLTSDAGEFHRILWTAQRFGLFEVDWRIRALRMHRALQEALRQSMPPEAVHHRREQALLMLARYAPTEAEGDYPARPESMAELAPHIVPSGALNSDDPDVRRWVRKHLRWLYRNGELYSWRAAAAWGEDVWKRWSDGDFPGSDDITQSFGRNLANIHRALGDYERALELDLVVLRPQISSADKLSREAVLTMRGLGGDYRGQGEFEDAHSEDLTTAGIFTESQGSDHPDTMMADSNLALSARLIGELEGSRRATAVLYARSERVLGPDAVFTIRQVVALAVALRELGDYPEAARLLRLALDQLNRVTSEADLLGVQRQRVVLDARRSLSTHDVAPPDYELQEQFRFLLGESHPSTQACRLNLAYSAFLAQHLPTALELGERALLGLSTSFDHDHPFVHAAQVNVAVLHCAAGLEQQAVQEGEAARRALKTRLSRNHPWVLDATLNQAATLATAGSREEATRLAEKAEQGYEQMFTRRHPRTRLARQNRLTIASADSGRRSLADLFWVDIDIPDV</sequence>
<dbReference type="RefSeq" id="WP_231485876.1">
    <property type="nucleotide sequence ID" value="NZ_BAAAZO010000002.1"/>
</dbReference>
<dbReference type="PANTHER" id="PTHR45641">
    <property type="entry name" value="TETRATRICOPEPTIDE REPEAT PROTEIN (AFU_ORTHOLOGUE AFUA_6G03870)"/>
    <property type="match status" value="1"/>
</dbReference>
<dbReference type="Proteomes" id="UP001501074">
    <property type="component" value="Unassembled WGS sequence"/>
</dbReference>
<dbReference type="SUPFAM" id="SSF52540">
    <property type="entry name" value="P-loop containing nucleoside triphosphate hydrolases"/>
    <property type="match status" value="2"/>
</dbReference>
<evidence type="ECO:0000313" key="3">
    <source>
        <dbReference type="EMBL" id="GAA3597797.1"/>
    </source>
</evidence>
<gene>
    <name evidence="3" type="primary">fxsT</name>
    <name evidence="3" type="ORF">GCM10022223_11230</name>
</gene>
<dbReference type="Gene3D" id="3.40.50.300">
    <property type="entry name" value="P-loop containing nucleotide triphosphate hydrolases"/>
    <property type="match status" value="2"/>
</dbReference>
<evidence type="ECO:0000313" key="4">
    <source>
        <dbReference type="Proteomes" id="UP001501074"/>
    </source>
</evidence>
<accession>A0ABP6Z4Y4</accession>
<dbReference type="InterPro" id="IPR019734">
    <property type="entry name" value="TPR_rpt"/>
</dbReference>
<dbReference type="EMBL" id="BAAAZO010000002">
    <property type="protein sequence ID" value="GAA3597797.1"/>
    <property type="molecule type" value="Genomic_DNA"/>
</dbReference>
<protein>
    <submittedName>
        <fullName evidence="3">FxSxx-COOH system tetratricopeptide repeat protein</fullName>
    </submittedName>
</protein>
<evidence type="ECO:0000256" key="1">
    <source>
        <dbReference type="ARBA" id="ARBA00022737"/>
    </source>
</evidence>
<dbReference type="InterPro" id="IPR027417">
    <property type="entry name" value="P-loop_NTPase"/>
</dbReference>
<keyword evidence="4" id="KW-1185">Reference proteome</keyword>
<organism evidence="3 4">
    <name type="scientific">Kineosporia mesophila</name>
    <dbReference type="NCBI Taxonomy" id="566012"/>
    <lineage>
        <taxon>Bacteria</taxon>
        <taxon>Bacillati</taxon>
        <taxon>Actinomycetota</taxon>
        <taxon>Actinomycetes</taxon>
        <taxon>Kineosporiales</taxon>
        <taxon>Kineosporiaceae</taxon>
        <taxon>Kineosporia</taxon>
    </lineage>
</organism>